<feature type="transmembrane region" description="Helical" evidence="1">
    <location>
        <begin position="6"/>
        <end position="27"/>
    </location>
</feature>
<evidence type="ECO:0000313" key="3">
    <source>
        <dbReference type="EMBL" id="EPG73927.1"/>
    </source>
</evidence>
<dbReference type="Gene3D" id="3.40.50.1820">
    <property type="entry name" value="alpha/beta hydrolase"/>
    <property type="match status" value="1"/>
</dbReference>
<sequence length="273" mass="31167">MKLNSILGIFIFILFLLLFGLGSLLYYNQGKLIFFPESLPEDFKYSFQYPYEEIAIELPDGEKIYALHFQASPGPKGTILYFHGNAGSLRTWGGISEDILPNGWNLLITDYRGYGKSKARLTELGMYEDAERWYSYIQNRMGIPESRIIIYGRSIGTAVAVDLATKKFPHSTILETPYTTLADLAAIYYPILPSWLLSFKLDSRSKILRISSPIYIFHGTEDEIIPFAQGNDLYRTAMEGGKKIKLIRIEGGSHNDLPFFSEYKRELKRILAL</sequence>
<gene>
    <name evidence="3" type="ORF">LEP1GSC058_3302</name>
</gene>
<keyword evidence="4" id="KW-1185">Reference proteome</keyword>
<dbReference type="AlphaFoldDB" id="S3W0T2"/>
<accession>S3W0T2</accession>
<dbReference type="EMBL" id="AKWZ02000010">
    <property type="protein sequence ID" value="EPG73927.1"/>
    <property type="molecule type" value="Genomic_DNA"/>
</dbReference>
<dbReference type="InterPro" id="IPR029058">
    <property type="entry name" value="AB_hydrolase_fold"/>
</dbReference>
<dbReference type="PANTHER" id="PTHR12277">
    <property type="entry name" value="ALPHA/BETA HYDROLASE DOMAIN-CONTAINING PROTEIN"/>
    <property type="match status" value="1"/>
</dbReference>
<organism evidence="3 4">
    <name type="scientific">Leptospira fainei serovar Hurstbridge str. BUT 6</name>
    <dbReference type="NCBI Taxonomy" id="1193011"/>
    <lineage>
        <taxon>Bacteria</taxon>
        <taxon>Pseudomonadati</taxon>
        <taxon>Spirochaetota</taxon>
        <taxon>Spirochaetia</taxon>
        <taxon>Leptospirales</taxon>
        <taxon>Leptospiraceae</taxon>
        <taxon>Leptospira</taxon>
    </lineage>
</organism>
<evidence type="ECO:0000256" key="1">
    <source>
        <dbReference type="SAM" id="Phobius"/>
    </source>
</evidence>
<feature type="domain" description="AB hydrolase-1" evidence="2">
    <location>
        <begin position="78"/>
        <end position="167"/>
    </location>
</feature>
<dbReference type="STRING" id="1193011.LEP1GSC058_3302"/>
<keyword evidence="1" id="KW-0812">Transmembrane</keyword>
<evidence type="ECO:0000313" key="4">
    <source>
        <dbReference type="Proteomes" id="UP000014540"/>
    </source>
</evidence>
<name>S3W0T2_9LEPT</name>
<dbReference type="OrthoDB" id="9776685at2"/>
<proteinExistence type="predicted"/>
<comment type="caution">
    <text evidence="3">The sequence shown here is derived from an EMBL/GenBank/DDBJ whole genome shotgun (WGS) entry which is preliminary data.</text>
</comment>
<dbReference type="Pfam" id="PF00561">
    <property type="entry name" value="Abhydrolase_1"/>
    <property type="match status" value="1"/>
</dbReference>
<dbReference type="PANTHER" id="PTHR12277:SF81">
    <property type="entry name" value="PROTEIN ABHD13"/>
    <property type="match status" value="1"/>
</dbReference>
<dbReference type="InterPro" id="IPR000073">
    <property type="entry name" value="AB_hydrolase_1"/>
</dbReference>
<evidence type="ECO:0000259" key="2">
    <source>
        <dbReference type="Pfam" id="PF00561"/>
    </source>
</evidence>
<protein>
    <submittedName>
        <fullName evidence="3">Lysophospholipase</fullName>
    </submittedName>
</protein>
<dbReference type="RefSeq" id="WP_016550391.1">
    <property type="nucleotide sequence ID" value="NZ_AKWZ02000010.1"/>
</dbReference>
<keyword evidence="1" id="KW-0472">Membrane</keyword>
<dbReference type="SUPFAM" id="SSF53474">
    <property type="entry name" value="alpha/beta-Hydrolases"/>
    <property type="match status" value="1"/>
</dbReference>
<dbReference type="Proteomes" id="UP000014540">
    <property type="component" value="Unassembled WGS sequence"/>
</dbReference>
<keyword evidence="1" id="KW-1133">Transmembrane helix</keyword>
<reference evidence="3" key="1">
    <citation type="submission" date="2013-04" db="EMBL/GenBank/DDBJ databases">
        <authorList>
            <person name="Harkins D.M."/>
            <person name="Durkin A.S."/>
            <person name="Selengut J.D."/>
            <person name="Sanka R."/>
            <person name="DePew J."/>
            <person name="Purushe J."/>
            <person name="Ahmed A."/>
            <person name="van der Linden H."/>
            <person name="Goris M.G.A."/>
            <person name="Hartskeerl R.A."/>
            <person name="Vinetz J.M."/>
            <person name="Sutton G.G."/>
            <person name="Nelson W.C."/>
            <person name="Fouts D.E."/>
        </authorList>
    </citation>
    <scope>NUCLEOTIDE SEQUENCE [LARGE SCALE GENOMIC DNA]</scope>
    <source>
        <strain evidence="3">BUT 6</strain>
    </source>
</reference>